<evidence type="ECO:0000313" key="1">
    <source>
        <dbReference type="EMBL" id="ACU44969.1"/>
    </source>
</evidence>
<reference evidence="1" key="1">
    <citation type="submission" date="2008-12" db="EMBL/GenBank/DDBJ databases">
        <authorList>
            <person name="Zhang H."/>
            <person name="Lin S."/>
        </authorList>
    </citation>
    <scope>NUCLEOTIDE SEQUENCE</scope>
    <source>
        <strain evidence="1">CCMP1831</strain>
    </source>
</reference>
<feature type="non-terminal residue" evidence="1">
    <location>
        <position position="1"/>
    </location>
</feature>
<dbReference type="AlphaFoldDB" id="E8Z689"/>
<keyword evidence="1" id="KW-0496">Mitochondrion</keyword>
<dbReference type="EMBL" id="FJ599916">
    <property type="protein sequence ID" value="ACU44969.1"/>
    <property type="molecule type" value="mRNA"/>
</dbReference>
<name>E8Z689_PFIPI</name>
<geneLocation type="mitochondrion" evidence="1"/>
<proteinExistence type="evidence at transcript level"/>
<organism evidence="1">
    <name type="scientific">Pfiesteria piscicida</name>
    <name type="common">Phantom dinoflagellate</name>
    <dbReference type="NCBI Taxonomy" id="71001"/>
    <lineage>
        <taxon>Eukaryota</taxon>
        <taxon>Sar</taxon>
        <taxon>Alveolata</taxon>
        <taxon>Dinophyceae</taxon>
        <taxon>Peridiniales</taxon>
        <taxon>Pfiesteriaceae</taxon>
        <taxon>Pfiesteria</taxon>
    </lineage>
</organism>
<protein>
    <submittedName>
        <fullName evidence="1">Uncharacterized protein</fullName>
    </submittedName>
</protein>
<sequence>WLIGVLRRLRIQHFPQHRRLRNSLSCWSGFYLRFTLLAPASYLFLETSRNSA</sequence>
<accession>E8Z689</accession>
<reference evidence="1" key="2">
    <citation type="book" date="2010" name="PROCEEDINGS OF 13TH INTERNATIONAL CONFERENCE ON HARMFUL ALGAE" publisher="International Society For The Study of Harmful Algae" city="Hong Kong, China">
        <title>Dinoflagellate meta-transcriptomics enabled by spliced leader.</title>
        <editorList>
            <person name="Unknown A."/>
        </editorList>
        <authorList>
            <person name="Lin S."/>
            <person name="Zhang H."/>
        </authorList>
    </citation>
    <scope>NUCLEOTIDE SEQUENCE</scope>
    <source>
        <strain evidence="1">CCMP1831</strain>
    </source>
</reference>